<feature type="transmembrane region" description="Helical" evidence="16">
    <location>
        <begin position="174"/>
        <end position="197"/>
    </location>
</feature>
<feature type="transmembrane region" description="Helical" evidence="16">
    <location>
        <begin position="203"/>
        <end position="221"/>
    </location>
</feature>
<evidence type="ECO:0000256" key="8">
    <source>
        <dbReference type="ARBA" id="ARBA00022737"/>
    </source>
</evidence>
<gene>
    <name evidence="19" type="primary">LOC108679973</name>
</gene>
<keyword evidence="18" id="KW-1185">Reference proteome</keyword>
<evidence type="ECO:0000256" key="4">
    <source>
        <dbReference type="ARBA" id="ARBA00012839"/>
    </source>
</evidence>
<keyword evidence="10 16" id="KW-1133">Transmembrane helix</keyword>
<dbReference type="InterPro" id="IPR016093">
    <property type="entry name" value="MIR_motif"/>
</dbReference>
<dbReference type="InterPro" id="IPR027005">
    <property type="entry name" value="PMT-like"/>
</dbReference>
<evidence type="ECO:0000256" key="15">
    <source>
        <dbReference type="SAM" id="MobiDB-lite"/>
    </source>
</evidence>
<dbReference type="InterPro" id="IPR032421">
    <property type="entry name" value="PMT_4TMC"/>
</dbReference>
<dbReference type="UniPathway" id="UPA00378"/>
<comment type="similarity">
    <text evidence="3">Belongs to the glycosyltransferase 39 family.</text>
</comment>
<dbReference type="OrthoDB" id="6370475at2759"/>
<evidence type="ECO:0000313" key="18">
    <source>
        <dbReference type="Proteomes" id="UP000694843"/>
    </source>
</evidence>
<dbReference type="PANTHER" id="PTHR10050:SF46">
    <property type="entry name" value="PROTEIN O-MANNOSYL-TRANSFERASE 2"/>
    <property type="match status" value="1"/>
</dbReference>
<dbReference type="CDD" id="cd23276">
    <property type="entry name" value="beta-trefoil_MIR_PMT"/>
    <property type="match status" value="1"/>
</dbReference>
<evidence type="ECO:0000256" key="10">
    <source>
        <dbReference type="ARBA" id="ARBA00022989"/>
    </source>
</evidence>
<feature type="transmembrane region" description="Helical" evidence="16">
    <location>
        <begin position="79"/>
        <end position="99"/>
    </location>
</feature>
<dbReference type="GO" id="GO:0005789">
    <property type="term" value="C:endoplasmic reticulum membrane"/>
    <property type="evidence" value="ECO:0007669"/>
    <property type="project" value="UniProtKB-SubCell"/>
</dbReference>
<evidence type="ECO:0000256" key="3">
    <source>
        <dbReference type="ARBA" id="ARBA00007222"/>
    </source>
</evidence>
<feature type="transmembrane region" description="Helical" evidence="16">
    <location>
        <begin position="303"/>
        <end position="326"/>
    </location>
</feature>
<dbReference type="Pfam" id="PF02815">
    <property type="entry name" value="MIR"/>
    <property type="match status" value="1"/>
</dbReference>
<evidence type="ECO:0000256" key="14">
    <source>
        <dbReference type="ARBA" id="ARBA00045102"/>
    </source>
</evidence>
<feature type="transmembrane region" description="Helical" evidence="16">
    <location>
        <begin position="675"/>
        <end position="696"/>
    </location>
</feature>
<evidence type="ECO:0000256" key="13">
    <source>
        <dbReference type="ARBA" id="ARBA00045085"/>
    </source>
</evidence>
<feature type="domain" description="MIR" evidence="17">
    <location>
        <begin position="540"/>
        <end position="596"/>
    </location>
</feature>
<evidence type="ECO:0000256" key="16">
    <source>
        <dbReference type="SAM" id="Phobius"/>
    </source>
</evidence>
<proteinExistence type="inferred from homology"/>
<dbReference type="Proteomes" id="UP000694843">
    <property type="component" value="Unplaced"/>
</dbReference>
<evidence type="ECO:0000256" key="2">
    <source>
        <dbReference type="ARBA" id="ARBA00004922"/>
    </source>
</evidence>
<comment type="pathway">
    <text evidence="2">Protein modification; protein glycosylation.</text>
</comment>
<evidence type="ECO:0000256" key="9">
    <source>
        <dbReference type="ARBA" id="ARBA00022824"/>
    </source>
</evidence>
<keyword evidence="11 16" id="KW-0472">Membrane</keyword>
<dbReference type="GO" id="GO:0004169">
    <property type="term" value="F:dolichyl-phosphate-mannose-protein mannosyltransferase activity"/>
    <property type="evidence" value="ECO:0007669"/>
    <property type="project" value="UniProtKB-EC"/>
</dbReference>
<dbReference type="Pfam" id="PF02366">
    <property type="entry name" value="PMT"/>
    <property type="match status" value="1"/>
</dbReference>
<dbReference type="EC" id="2.4.1.109" evidence="4"/>
<accession>A0A8B7PDM8</accession>
<evidence type="ECO:0000256" key="11">
    <source>
        <dbReference type="ARBA" id="ARBA00023136"/>
    </source>
</evidence>
<feature type="region of interest" description="Disordered" evidence="15">
    <location>
        <begin position="1"/>
        <end position="26"/>
    </location>
</feature>
<feature type="transmembrane region" description="Helical" evidence="16">
    <location>
        <begin position="266"/>
        <end position="291"/>
    </location>
</feature>
<organism evidence="18 19">
    <name type="scientific">Hyalella azteca</name>
    <name type="common">Amphipod</name>
    <dbReference type="NCBI Taxonomy" id="294128"/>
    <lineage>
        <taxon>Eukaryota</taxon>
        <taxon>Metazoa</taxon>
        <taxon>Ecdysozoa</taxon>
        <taxon>Arthropoda</taxon>
        <taxon>Crustacea</taxon>
        <taxon>Multicrustacea</taxon>
        <taxon>Malacostraca</taxon>
        <taxon>Eumalacostraca</taxon>
        <taxon>Peracarida</taxon>
        <taxon>Amphipoda</taxon>
        <taxon>Senticaudata</taxon>
        <taxon>Talitrida</taxon>
        <taxon>Talitroidea</taxon>
        <taxon>Hyalellidae</taxon>
        <taxon>Hyalella</taxon>
    </lineage>
</organism>
<comment type="catalytic activity">
    <reaction evidence="13">
        <text>a di-trans,poly-cis-dolichyl beta-D-mannosyl phosphate + L-threonyl-[protein] = 3-O-(alpha-D-mannosyl)-L-threonyl-[protein] + a di-trans,poly-cis-dolichyl phosphate + H(+)</text>
        <dbReference type="Rhea" id="RHEA:53396"/>
        <dbReference type="Rhea" id="RHEA-COMP:11060"/>
        <dbReference type="Rhea" id="RHEA-COMP:13547"/>
        <dbReference type="Rhea" id="RHEA-COMP:19498"/>
        <dbReference type="Rhea" id="RHEA-COMP:19501"/>
        <dbReference type="ChEBI" id="CHEBI:15378"/>
        <dbReference type="ChEBI" id="CHEBI:30013"/>
        <dbReference type="ChEBI" id="CHEBI:57683"/>
        <dbReference type="ChEBI" id="CHEBI:58211"/>
        <dbReference type="ChEBI" id="CHEBI:137323"/>
        <dbReference type="EC" id="2.4.1.109"/>
    </reaction>
</comment>
<dbReference type="AlphaFoldDB" id="A0A8B7PDM8"/>
<keyword evidence="7 16" id="KW-0812">Transmembrane</keyword>
<protein>
    <recommendedName>
        <fullName evidence="12">Protein O-mannosyl-transferase 2</fullName>
        <ecNumber evidence="4">2.4.1.109</ecNumber>
    </recommendedName>
</protein>
<dbReference type="Pfam" id="PF16192">
    <property type="entry name" value="PMT_4TMC"/>
    <property type="match status" value="1"/>
</dbReference>
<dbReference type="SMART" id="SM00472">
    <property type="entry name" value="MIR"/>
    <property type="match status" value="2"/>
</dbReference>
<keyword evidence="8" id="KW-0677">Repeat</keyword>
<evidence type="ECO:0000256" key="12">
    <source>
        <dbReference type="ARBA" id="ARBA00039583"/>
    </source>
</evidence>
<dbReference type="SUPFAM" id="SSF82109">
    <property type="entry name" value="MIR domain"/>
    <property type="match status" value="1"/>
</dbReference>
<dbReference type="Gene3D" id="2.80.10.50">
    <property type="match status" value="1"/>
</dbReference>
<evidence type="ECO:0000256" key="6">
    <source>
        <dbReference type="ARBA" id="ARBA00022679"/>
    </source>
</evidence>
<dbReference type="InterPro" id="IPR036300">
    <property type="entry name" value="MIR_dom_sf"/>
</dbReference>
<dbReference type="KEGG" id="hazt:108679973"/>
<name>A0A8B7PDM8_HYAAZ</name>
<evidence type="ECO:0000256" key="1">
    <source>
        <dbReference type="ARBA" id="ARBA00004477"/>
    </source>
</evidence>
<feature type="domain" description="MIR" evidence="17">
    <location>
        <begin position="370"/>
        <end position="426"/>
    </location>
</feature>
<dbReference type="InterPro" id="IPR003342">
    <property type="entry name" value="ArnT-like_N"/>
</dbReference>
<dbReference type="GeneID" id="108679973"/>
<reference evidence="19" key="1">
    <citation type="submission" date="2025-08" db="UniProtKB">
        <authorList>
            <consortium name="RefSeq"/>
        </authorList>
    </citation>
    <scope>IDENTIFICATION</scope>
    <source>
        <tissue evidence="19">Whole organism</tissue>
    </source>
</reference>
<dbReference type="PANTHER" id="PTHR10050">
    <property type="entry name" value="DOLICHYL-PHOSPHATE-MANNOSE--PROTEIN MANNOSYLTRANSFERASE"/>
    <property type="match status" value="1"/>
</dbReference>
<dbReference type="RefSeq" id="XP_018024208.1">
    <property type="nucleotide sequence ID" value="XM_018168719.2"/>
</dbReference>
<evidence type="ECO:0000256" key="5">
    <source>
        <dbReference type="ARBA" id="ARBA00022676"/>
    </source>
</evidence>
<keyword evidence="9" id="KW-0256">Endoplasmic reticulum</keyword>
<evidence type="ECO:0000256" key="7">
    <source>
        <dbReference type="ARBA" id="ARBA00022692"/>
    </source>
</evidence>
<evidence type="ECO:0000259" key="17">
    <source>
        <dbReference type="SMART" id="SM00472"/>
    </source>
</evidence>
<keyword evidence="5" id="KW-0328">Glycosyltransferase</keyword>
<keyword evidence="6" id="KW-0808">Transferase</keyword>
<evidence type="ECO:0000313" key="19">
    <source>
        <dbReference type="RefSeq" id="XP_018024208.1"/>
    </source>
</evidence>
<comment type="subcellular location">
    <subcellularLocation>
        <location evidence="1">Endoplasmic reticulum membrane</location>
        <topology evidence="1">Multi-pass membrane protein</topology>
    </subcellularLocation>
</comment>
<comment type="catalytic activity">
    <reaction evidence="14">
        <text>a di-trans,poly-cis-dolichyl beta-D-mannosyl phosphate + L-seryl-[protein] = 3-O-(alpha-D-mannosyl)-L-seryl-[protein] + a di-trans,poly-cis-dolichyl phosphate + H(+)</text>
        <dbReference type="Rhea" id="RHEA:17377"/>
        <dbReference type="Rhea" id="RHEA-COMP:9863"/>
        <dbReference type="Rhea" id="RHEA-COMP:13546"/>
        <dbReference type="Rhea" id="RHEA-COMP:19498"/>
        <dbReference type="Rhea" id="RHEA-COMP:19501"/>
        <dbReference type="ChEBI" id="CHEBI:15378"/>
        <dbReference type="ChEBI" id="CHEBI:29999"/>
        <dbReference type="ChEBI" id="CHEBI:57683"/>
        <dbReference type="ChEBI" id="CHEBI:58211"/>
        <dbReference type="ChEBI" id="CHEBI:137321"/>
        <dbReference type="EC" id="2.4.1.109"/>
    </reaction>
</comment>
<sequence length="728" mass="81571">MCKWRKVTSSSDRSLTDLPEEDSFDDDVFSAAEGPTEVDELPLNEGVDEARAAVDINNIYEGWRKKSLLEKLDAVALDYWAGGAVSWWWCFCLITLAGVMTRLYRITEPNAVIWDETHFGKMLSWYINGTYFFDVHPPGGKLLLALFGWAGGYNGSHPFTAPGLSFEGYSGVMVIRVGCALLGAALVPVAFGCVWTMTRRLPSAVLAGVLVVAEIGTLLLTKYILLDAPLMFFMMAAFFSLCRLQHATLRQGAFSGPWWTSLGATGLFLGCVVSVKFVGLFTVAVVGLHAASQLWHIFPWSSALSLGAHVIARVLCLIVVPAAVYLGCFAAHDILLYKTFSAHGSEEAALSPEYQMTLQGNVLHNGSYSPQVVYGGLITLRNDRLAGPYLHSHNLTYPEKHAPGKKQQVTGYRAKDHNNLFRILYPIDDPDSPAQVYSDGPESVRDGDYVRLFHPLTNTSLAVAPLSAFVVRKHKLVYADHYTLQQPPAENYNPLLGNTPDDMSHEPPSSHNWKIVVAEEDKILHKILLQHPHGTTENNPALEPLRTRFSLINLEFGCALTWSLEKLGAKWAEGQEEITCSKNLKAPEALWRIEANHNPYNNHNVSARELTQPLSALGRLVETHLLMHWTNGHLKPDPAELYSPFYHRPWMWPIVYKSQPWYDVNFRIVLLGNPLLIWLSTAAVVAAAALLLLRAFRRRRCPRHRLPQEELTLEYWCRWLLVAYLLHL</sequence>